<dbReference type="OrthoDB" id="430364at2759"/>
<accession>Q4UBP3</accession>
<dbReference type="KEGG" id="tan:TA05110"/>
<dbReference type="RefSeq" id="XP_955234.1">
    <property type="nucleotide sequence ID" value="XM_950141.1"/>
</dbReference>
<dbReference type="SMART" id="SM00248">
    <property type="entry name" value="ANK"/>
    <property type="match status" value="3"/>
</dbReference>
<dbReference type="PROSITE" id="PS50088">
    <property type="entry name" value="ANK_REPEAT"/>
    <property type="match status" value="3"/>
</dbReference>
<dbReference type="EMBL" id="CR940352">
    <property type="protein sequence ID" value="CAI75758.1"/>
    <property type="molecule type" value="Genomic_DNA"/>
</dbReference>
<organism evidence="2 3">
    <name type="scientific">Theileria annulata</name>
    <dbReference type="NCBI Taxonomy" id="5874"/>
    <lineage>
        <taxon>Eukaryota</taxon>
        <taxon>Sar</taxon>
        <taxon>Alveolata</taxon>
        <taxon>Apicomplexa</taxon>
        <taxon>Aconoidasida</taxon>
        <taxon>Piroplasmida</taxon>
        <taxon>Theileriidae</taxon>
        <taxon>Theileria</taxon>
    </lineage>
</organism>
<dbReference type="Gene3D" id="6.10.140.2220">
    <property type="match status" value="1"/>
</dbReference>
<keyword evidence="3" id="KW-1185">Reference proteome</keyword>
<sequence length="1161" mass="132308">MATQTVVSAEISRSGSRDFENPELSTLFLYYNEGKLANKTEFSDEEIVNLFSKYSKSFPDNEGMYEVFASVFTSRKLYELSRSCLYTRLYLLKRGSKAYSDSLESLKLVNEKAVENVLILPKVFLDNLFSREFSANFNRWRSKMAYTETLKTSAYESYEENGVSVSVSKTTLRPGELILKSTPISVAPWNIIYNFTTDCLIKGEARKYCCFHCLKVVNTWFHSVSEIRIACPKHPCECSFYFCSRDCFLRNGAVHELECEQIPKLQKFSEHFLNPSFVLLVSRTLIKCRLNMTDTCRVSDLHSETKNSNGLMDSILNYEIECLDSRVFQNVIDEIKRFASFLLEELGFDFCLHLTTRELTHFILVVWVNSVPFTSFLNCLSEGEPVMGGTFFSLNTLKFRQSETPNCVVHFDDFGKFTVRSIYEIPEGNELTINTCVDKYTPIFKQLDKFWSVQFFLSPNQSFNSMIGVCSVRCRKCIQSFCYPNYTKFDSEMDNSIAKLGQSEYDWNCENCGKVEPEDLDLLQNKAESIFKEAQKLYLKGEFLKARSVLLDFVSKWSGVLHFGHYLLYNSYLLLSGILMNRPGGNISESLVYIRRAIVAADKFLPKVCHERAYLYDRFGDYLLKLKTHVRIKGAEYDRVKSVIMNSLYNSLWNWVLISGTDSFHSVTAMQKCRSVAFSLNIHTPPIGRRFVVNLPIKYAHLVRFATGYKVLPESDIQMSDIGSMAFSAAQGNEFNDVIVEVLTSVDSLGIRQLGTGLSVLGIVASNLNLNFFTSLLSSYYNFVKRGLDSLVTGNSSREVEIMNILHSIFGPNEIGINLLIILASFTNTNGECGVDINDNNENVMVKQLFGYSEKFKKLLTDYKDKVKPENVSKEFYSLLSRQDLLQVNRCTDEILGCQTPLHYASFRGKHCLTEFLLMKGALVNCLNLDGASPLHLAAFNGNYSVAKTLLNHKPSVSVRLKSGESPLHLAIYGLHKELVTLLLEHINLLQCDSDNGEVGPTIWHALVCGIFHLKSNLQSGEKPIDELIERLSKAFDVVKILLKYIELKGTKEIWVWCGYLPSQLLVKIWSRLFENHSLFSFPRRPPSVYVVSKLNGVMEKHLMDLSNPNSEEGVGIYGSLKECKYEVNNYKELNSRNDATFAATRTFQFLVHILKSLEEN</sequence>
<evidence type="ECO:0000256" key="1">
    <source>
        <dbReference type="PROSITE-ProRule" id="PRU00023"/>
    </source>
</evidence>
<dbReference type="VEuPathDB" id="PiroplasmaDB:TA05110"/>
<keyword evidence="1" id="KW-0040">ANK repeat</keyword>
<reference evidence="2 3" key="1">
    <citation type="journal article" date="2005" name="Science">
        <title>Genome of the host-cell transforming parasite Theileria annulata compared with T. parva.</title>
        <authorList>
            <person name="Pain A."/>
            <person name="Renauld H."/>
            <person name="Berriman M."/>
            <person name="Murphy L."/>
            <person name="Yeats C.A."/>
            <person name="Weir W."/>
            <person name="Kerhornou A."/>
            <person name="Aslett M."/>
            <person name="Bishop R."/>
            <person name="Bouchier C."/>
            <person name="Cochet M."/>
            <person name="Coulson R.M.R."/>
            <person name="Cronin A."/>
            <person name="de Villiers E.P."/>
            <person name="Fraser A."/>
            <person name="Fosker N."/>
            <person name="Gardner M."/>
            <person name="Goble A."/>
            <person name="Griffiths-Jones S."/>
            <person name="Harris D.E."/>
            <person name="Katzer F."/>
            <person name="Larke N."/>
            <person name="Lord A."/>
            <person name="Maser P."/>
            <person name="McKellar S."/>
            <person name="Mooney P."/>
            <person name="Morton F."/>
            <person name="Nene V."/>
            <person name="O'Neil S."/>
            <person name="Price C."/>
            <person name="Quail M.A."/>
            <person name="Rabbinowitsch E."/>
            <person name="Rawlings N.D."/>
            <person name="Rutter S."/>
            <person name="Saunders D."/>
            <person name="Seeger K."/>
            <person name="Shah T."/>
            <person name="Squares R."/>
            <person name="Squares S."/>
            <person name="Tivey A."/>
            <person name="Walker A.R."/>
            <person name="Woodward J."/>
            <person name="Dobbelaere D.A.E."/>
            <person name="Langsley G."/>
            <person name="Rajandream M.A."/>
            <person name="McKeever D."/>
            <person name="Shiels B."/>
            <person name="Tait A."/>
            <person name="Barrell B.G."/>
            <person name="Hall N."/>
        </authorList>
    </citation>
    <scope>NUCLEOTIDE SEQUENCE [LARGE SCALE GENOMIC DNA]</scope>
    <source>
        <strain evidence="3">Ankara</strain>
    </source>
</reference>
<dbReference type="PANTHER" id="PTHR46455:SF5">
    <property type="entry name" value="SET AND MYND DOMAIN CONTAINING, ARTHROPOD-SPECIFIC, MEMBER 4, ISOFORM A"/>
    <property type="match status" value="1"/>
</dbReference>
<feature type="repeat" description="ANK" evidence="1">
    <location>
        <begin position="963"/>
        <end position="986"/>
    </location>
</feature>
<protein>
    <submittedName>
        <fullName evidence="2">Uncharacterized protein</fullName>
    </submittedName>
</protein>
<dbReference type="STRING" id="5874.Q4UBP3"/>
<feature type="repeat" description="ANK" evidence="1">
    <location>
        <begin position="930"/>
        <end position="962"/>
    </location>
</feature>
<dbReference type="Proteomes" id="UP000001950">
    <property type="component" value="Chromosome 3"/>
</dbReference>
<dbReference type="PANTHER" id="PTHR46455">
    <property type="entry name" value="SET AND MYND DOMAIN CONTAINING, ARTHROPOD-SPECIFIC, MEMBER 4, ISOFORM A"/>
    <property type="match status" value="1"/>
</dbReference>
<evidence type="ECO:0000313" key="3">
    <source>
        <dbReference type="Proteomes" id="UP000001950"/>
    </source>
</evidence>
<dbReference type="Gene3D" id="1.10.220.160">
    <property type="match status" value="1"/>
</dbReference>
<feature type="repeat" description="ANK" evidence="1">
    <location>
        <begin position="897"/>
        <end position="929"/>
    </location>
</feature>
<gene>
    <name evidence="2" type="ORF">TA05110</name>
</gene>
<dbReference type="Gene3D" id="1.25.40.20">
    <property type="entry name" value="Ankyrin repeat-containing domain"/>
    <property type="match status" value="1"/>
</dbReference>
<evidence type="ECO:0000313" key="2">
    <source>
        <dbReference type="EMBL" id="CAI75758.1"/>
    </source>
</evidence>
<dbReference type="SUPFAM" id="SSF48403">
    <property type="entry name" value="Ankyrin repeat"/>
    <property type="match status" value="1"/>
</dbReference>
<dbReference type="Pfam" id="PF12796">
    <property type="entry name" value="Ank_2"/>
    <property type="match status" value="1"/>
</dbReference>
<dbReference type="InParanoid" id="Q4UBP3"/>
<dbReference type="InterPro" id="IPR046341">
    <property type="entry name" value="SET_dom_sf"/>
</dbReference>
<dbReference type="PROSITE" id="PS50297">
    <property type="entry name" value="ANK_REP_REGION"/>
    <property type="match status" value="2"/>
</dbReference>
<dbReference type="OMA" id="FDFCLHL"/>
<dbReference type="InterPro" id="IPR053010">
    <property type="entry name" value="SET_SmydA-8"/>
</dbReference>
<dbReference type="InterPro" id="IPR036770">
    <property type="entry name" value="Ankyrin_rpt-contain_sf"/>
</dbReference>
<dbReference type="AlphaFoldDB" id="Q4UBP3"/>
<dbReference type="eggNOG" id="KOG4177">
    <property type="taxonomic scope" value="Eukaryota"/>
</dbReference>
<name>Q4UBP3_THEAN</name>
<dbReference type="Gene3D" id="2.170.270.10">
    <property type="entry name" value="SET domain"/>
    <property type="match status" value="1"/>
</dbReference>
<dbReference type="GeneID" id="3864744"/>
<proteinExistence type="predicted"/>
<dbReference type="InterPro" id="IPR002110">
    <property type="entry name" value="Ankyrin_rpt"/>
</dbReference>